<dbReference type="GO" id="GO:0007094">
    <property type="term" value="P:mitotic spindle assembly checkpoint signaling"/>
    <property type="evidence" value="ECO:0007669"/>
    <property type="project" value="TreeGrafter"/>
</dbReference>
<dbReference type="InterPro" id="IPR000719">
    <property type="entry name" value="Prot_kinase_dom"/>
</dbReference>
<evidence type="ECO:0000256" key="5">
    <source>
        <dbReference type="ARBA" id="ARBA00022840"/>
    </source>
</evidence>
<feature type="compositionally biased region" description="Basic and acidic residues" evidence="7">
    <location>
        <begin position="473"/>
        <end position="486"/>
    </location>
</feature>
<accession>A0A250XDS8</accession>
<dbReference type="GO" id="GO:0005634">
    <property type="term" value="C:nucleus"/>
    <property type="evidence" value="ECO:0007669"/>
    <property type="project" value="TreeGrafter"/>
</dbReference>
<dbReference type="STRING" id="1157962.A0A250XDS8"/>
<keyword evidence="1" id="KW-0723">Serine/threonine-protein kinase</keyword>
<dbReference type="Gene3D" id="1.25.40.430">
    <property type="match status" value="1"/>
</dbReference>
<protein>
    <recommendedName>
        <fullName evidence="12">Protein kinase domain-containing protein</fullName>
    </recommendedName>
</protein>
<dbReference type="PROSITE" id="PS00107">
    <property type="entry name" value="PROTEIN_KINASE_ATP"/>
    <property type="match status" value="1"/>
</dbReference>
<feature type="compositionally biased region" description="Pro residues" evidence="7">
    <location>
        <begin position="1509"/>
        <end position="1525"/>
    </location>
</feature>
<evidence type="ECO:0008006" key="12">
    <source>
        <dbReference type="Google" id="ProtNLM"/>
    </source>
</evidence>
<dbReference type="GO" id="GO:0004712">
    <property type="term" value="F:protein serine/threonine/tyrosine kinase activity"/>
    <property type="evidence" value="ECO:0007669"/>
    <property type="project" value="TreeGrafter"/>
</dbReference>
<feature type="region of interest" description="Disordered" evidence="7">
    <location>
        <begin position="1627"/>
        <end position="1665"/>
    </location>
</feature>
<dbReference type="SMART" id="SM00220">
    <property type="entry name" value="S_TKc"/>
    <property type="match status" value="1"/>
</dbReference>
<evidence type="ECO:0000313" key="11">
    <source>
        <dbReference type="Proteomes" id="UP000232323"/>
    </source>
</evidence>
<keyword evidence="5 6" id="KW-0067">ATP-binding</keyword>
<feature type="compositionally biased region" description="Polar residues" evidence="7">
    <location>
        <begin position="1575"/>
        <end position="1584"/>
    </location>
</feature>
<feature type="compositionally biased region" description="Basic and acidic residues" evidence="7">
    <location>
        <begin position="254"/>
        <end position="263"/>
    </location>
</feature>
<dbReference type="PANTHER" id="PTHR22974:SF21">
    <property type="entry name" value="DUAL SPECIFICITY PROTEIN KINASE TTK"/>
    <property type="match status" value="1"/>
</dbReference>
<keyword evidence="11" id="KW-1185">Reference proteome</keyword>
<organism evidence="10 11">
    <name type="scientific">Chlamydomonas eustigma</name>
    <dbReference type="NCBI Taxonomy" id="1157962"/>
    <lineage>
        <taxon>Eukaryota</taxon>
        <taxon>Viridiplantae</taxon>
        <taxon>Chlorophyta</taxon>
        <taxon>core chlorophytes</taxon>
        <taxon>Chlorophyceae</taxon>
        <taxon>CS clade</taxon>
        <taxon>Chlamydomonadales</taxon>
        <taxon>Chlamydomonadaceae</taxon>
        <taxon>Chlamydomonas</taxon>
    </lineage>
</organism>
<feature type="region of interest" description="Disordered" evidence="7">
    <location>
        <begin position="124"/>
        <end position="158"/>
    </location>
</feature>
<dbReference type="EMBL" id="BEGY01000062">
    <property type="protein sequence ID" value="GAX81238.1"/>
    <property type="molecule type" value="Genomic_DNA"/>
</dbReference>
<keyword evidence="4" id="KW-0418">Kinase</keyword>
<dbReference type="PROSITE" id="PS00108">
    <property type="entry name" value="PROTEIN_KINASE_ST"/>
    <property type="match status" value="1"/>
</dbReference>
<dbReference type="Proteomes" id="UP000232323">
    <property type="component" value="Unassembled WGS sequence"/>
</dbReference>
<feature type="region of interest" description="Disordered" evidence="7">
    <location>
        <begin position="441"/>
        <end position="489"/>
    </location>
</feature>
<feature type="region of interest" description="Disordered" evidence="7">
    <location>
        <begin position="868"/>
        <end position="902"/>
    </location>
</feature>
<proteinExistence type="predicted"/>
<sequence>MHVWLGYAKHQWKYNEDDARDTFKTLKNQLPGESNAHLFHTWATLEAGSGNMSKALSILQKGMKERAQPSSLLDQLRMELQSGTLNLTQEDMHHFLATSATITTARAPCSAVTNKTAAMSGHTAHTVPYSAGPSPSSAQLPPPAPAASVTAAASWQPGSSNLGPVQPQACSHPIANSALVATLTYPIRERHLLQITSADPGAHSVGTTFKTPHPTNNNVPRAFGDSGLTLSTNYTTTTSRAISTEGESGLSSAERWRKPRPSDPGDEVTLLSGGGALLASRSTVSGATRSTFSGGASLASEEDTIHCSNRTRIHKGDDTACTSDSLAGGSDDNTLKSLQARLAVLNSGAAVQLTTEDHKAEDVDSNLDLKDGSQHGRPSSSNLVSAAAGGLKRFGFKSKALRITNGSGSGGGGLKAAIPIVSHAAAGEGSCLEAEAASLGRGHAPTGSLVPQTAGYKGDHGLPVENGSAGDDATDRREEEPQRGPCREQSLAAQCLKPQSLQSVATRADPVLDEDSRAVSSAVHCSASAGTAVLAVELNFAAAAADDDVIFQGPEDEDSNEAKVATQKSKKRCRALSQMGRTKCGVEPASPPVASLMPGAVFRRGQGGHETLYEAGVDAVAVVGSPSSAPAAKRRSPLEAPAGEAPASLKAVPCHQKQALGVEAAMRIGVVTDRQSAAAAEGGEGAAAMRIGAVTDREGAAACSDHALSVQARACPLTAEVDEAGRTVGAPPNFAHRDVDVLRVRQEIHTSGGRDSDHDVDVLRVRQRIHSSSECSNLDHGGDENQDPRFIKPAGLLRGTSGGHLSSITMDRETPLGPHNSSKHDDQEDELQCEVAKGDLSVKVVKAEKAVVSSVPVRPTVILAKQQHQSHLPSLRGVAQTPTSALQDPLLHQGPLPDPSLHQGTLDVVKGDRQGASAVDSGSFLAVNRALSDHDLDAAGRLREGKIFKSNQDVHRIKVPLPTPPPNQDVQRKVPLPTPPPKHHSSFIQSKNTAALAAAAASSSANAAAPSSAERGLPPERLAEPQRQAMEDNQWVYVHGIRYQKLDCVGRGGSSKVFKVLACNRQIYALKRVRLANKDPEAIQGFIEEITLLKQLRNTPNIIQLVNAQVFRDQGLIYMVLEYGDIDLARLLHNHEESKRAALMREAATSAGEGDDDRVAESASSSAAARGVIKNKAETGEDAGIPSPDQGRIDENFVRLYWQQMLQAVCGIHELKIVHSDLKPANFLLVQGQLKLIDFGIAKSIQGDTTSISRESQVGTLNYMSPEAIQGGSSNPLGGPAQRVGRPSDVWSLGCILYQMIYGRTPFADLPFIPKMSAICNPQHQITFGPCSNPAAIDVLKRCLDRDATTRATIQELLNHVFLHPEKAAAPPPAMPALPTGSSSSNSMGFTEEQLKSIVSQVAAITGGATLGTSGTLLDIESLTKQVLQKMTVEAAAATTSARSGAGARHELTASGHEGAPGASAISPEEASGPSIVMQPISKLDCQEASAFGSIMPSSNKATLQTSRPPAPPPAPPGLPPPPPSIHTLAATGAKQFQRRAGGSEALEQHLGSRVPLPGHTGTTALTSTSVKAADNSGNMQQQEGHAVASGSVASTRPTGASRKVAAALPSVADIATAAADAAVRRANDKAAGKAPPTAVQPKHLPAEKTSVQPAATGGKGDRSFPLAGAELQAAILQRRSQLRSVPLAPFK</sequence>
<dbReference type="Gene3D" id="1.10.510.10">
    <property type="entry name" value="Transferase(Phosphotransferase) domain 1"/>
    <property type="match status" value="1"/>
</dbReference>
<dbReference type="Gene3D" id="3.30.200.20">
    <property type="entry name" value="Phosphorylase Kinase, domain 1"/>
    <property type="match status" value="1"/>
</dbReference>
<dbReference type="GO" id="GO:0004674">
    <property type="term" value="F:protein serine/threonine kinase activity"/>
    <property type="evidence" value="ECO:0007669"/>
    <property type="project" value="UniProtKB-KW"/>
</dbReference>
<dbReference type="FunFam" id="3.30.200.20:FF:000131">
    <property type="entry name" value="Dual specificity protein kinase TTK"/>
    <property type="match status" value="1"/>
</dbReference>
<reference evidence="10 11" key="1">
    <citation type="submission" date="2017-08" db="EMBL/GenBank/DDBJ databases">
        <title>Acidophilic green algal genome provides insights into adaptation to an acidic environment.</title>
        <authorList>
            <person name="Hirooka S."/>
            <person name="Hirose Y."/>
            <person name="Kanesaki Y."/>
            <person name="Higuchi S."/>
            <person name="Fujiwara T."/>
            <person name="Onuma R."/>
            <person name="Era A."/>
            <person name="Ohbayashi R."/>
            <person name="Uzuka A."/>
            <person name="Nozaki H."/>
            <person name="Yoshikawa H."/>
            <person name="Miyagishima S.Y."/>
        </authorList>
    </citation>
    <scope>NUCLEOTIDE SEQUENCE [LARGE SCALE GENOMIC DNA]</scope>
    <source>
        <strain evidence="10 11">NIES-2499</strain>
    </source>
</reference>
<feature type="region of interest" description="Disordered" evidence="7">
    <location>
        <begin position="1499"/>
        <end position="1527"/>
    </location>
</feature>
<feature type="region of interest" description="Disordered" evidence="7">
    <location>
        <begin position="1439"/>
        <end position="1472"/>
    </location>
</feature>
<keyword evidence="2" id="KW-0808">Transferase</keyword>
<keyword evidence="3 6" id="KW-0547">Nucleotide-binding</keyword>
<dbReference type="InterPro" id="IPR027084">
    <property type="entry name" value="Mps1_cat"/>
</dbReference>
<evidence type="ECO:0000256" key="6">
    <source>
        <dbReference type="PROSITE-ProRule" id="PRU10141"/>
    </source>
</evidence>
<feature type="compositionally biased region" description="Low complexity" evidence="7">
    <location>
        <begin position="130"/>
        <end position="139"/>
    </location>
</feature>
<dbReference type="InterPro" id="IPR011009">
    <property type="entry name" value="Kinase-like_dom_sf"/>
</dbReference>
<feature type="region of interest" description="Disordered" evidence="7">
    <location>
        <begin position="1152"/>
        <end position="1190"/>
    </location>
</feature>
<dbReference type="GO" id="GO:0005524">
    <property type="term" value="F:ATP binding"/>
    <property type="evidence" value="ECO:0007669"/>
    <property type="project" value="UniProtKB-UniRule"/>
</dbReference>
<feature type="region of interest" description="Disordered" evidence="7">
    <location>
        <begin position="627"/>
        <end position="646"/>
    </location>
</feature>
<dbReference type="OrthoDB" id="20524at2759"/>
<feature type="compositionally biased region" description="Polar residues" evidence="7">
    <location>
        <begin position="1499"/>
        <end position="1508"/>
    </location>
</feature>
<dbReference type="PROSITE" id="PS51489">
    <property type="entry name" value="BUB1_N"/>
    <property type="match status" value="1"/>
</dbReference>
<feature type="region of interest" description="Disordered" evidence="7">
    <location>
        <begin position="801"/>
        <end position="830"/>
    </location>
</feature>
<dbReference type="GO" id="GO:0034501">
    <property type="term" value="P:protein localization to kinetochore"/>
    <property type="evidence" value="ECO:0007669"/>
    <property type="project" value="TreeGrafter"/>
</dbReference>
<comment type="caution">
    <text evidence="10">The sequence shown here is derived from an EMBL/GenBank/DDBJ whole genome shotgun (WGS) entry which is preliminary data.</text>
</comment>
<gene>
    <name evidence="10" type="ORF">CEUSTIGMA_g8670.t1</name>
</gene>
<evidence type="ECO:0000259" key="8">
    <source>
        <dbReference type="PROSITE" id="PS50011"/>
    </source>
</evidence>
<evidence type="ECO:0000256" key="7">
    <source>
        <dbReference type="SAM" id="MobiDB-lite"/>
    </source>
</evidence>
<feature type="domain" description="Protein kinase" evidence="8">
    <location>
        <begin position="1043"/>
        <end position="1363"/>
    </location>
</feature>
<feature type="domain" description="BUB1 N-terminal" evidence="9">
    <location>
        <begin position="1"/>
        <end position="99"/>
    </location>
</feature>
<evidence type="ECO:0000256" key="4">
    <source>
        <dbReference type="ARBA" id="ARBA00022777"/>
    </source>
</evidence>
<evidence type="ECO:0000313" key="10">
    <source>
        <dbReference type="EMBL" id="GAX81238.1"/>
    </source>
</evidence>
<feature type="region of interest" description="Disordered" evidence="7">
    <location>
        <begin position="356"/>
        <end position="384"/>
    </location>
</feature>
<dbReference type="GO" id="GO:0098813">
    <property type="term" value="P:nuclear chromosome segregation"/>
    <property type="evidence" value="ECO:0007669"/>
    <property type="project" value="UniProtKB-ARBA"/>
</dbReference>
<feature type="compositionally biased region" description="Basic and acidic residues" evidence="7">
    <location>
        <begin position="356"/>
        <end position="374"/>
    </location>
</feature>
<evidence type="ECO:0000256" key="2">
    <source>
        <dbReference type="ARBA" id="ARBA00022679"/>
    </source>
</evidence>
<feature type="region of interest" description="Disordered" evidence="7">
    <location>
        <begin position="1575"/>
        <end position="1597"/>
    </location>
</feature>
<dbReference type="InterPro" id="IPR008271">
    <property type="entry name" value="Ser/Thr_kinase_AS"/>
</dbReference>
<feature type="region of interest" description="Disordered" evidence="7">
    <location>
        <begin position="999"/>
        <end position="1018"/>
    </location>
</feature>
<evidence type="ECO:0000259" key="9">
    <source>
        <dbReference type="PROSITE" id="PS51489"/>
    </source>
</evidence>
<dbReference type="CDD" id="cd14131">
    <property type="entry name" value="PKc_Mps1"/>
    <property type="match status" value="1"/>
</dbReference>
<feature type="region of interest" description="Disordered" evidence="7">
    <location>
        <begin position="236"/>
        <end position="266"/>
    </location>
</feature>
<dbReference type="InterPro" id="IPR017441">
    <property type="entry name" value="Protein_kinase_ATP_BS"/>
</dbReference>
<dbReference type="FunFam" id="1.10.510.10:FF:000224">
    <property type="entry name" value="serine/threonine-protein kinase mph1 isoform X1"/>
    <property type="match status" value="1"/>
</dbReference>
<evidence type="ECO:0000256" key="1">
    <source>
        <dbReference type="ARBA" id="ARBA00022527"/>
    </source>
</evidence>
<dbReference type="PANTHER" id="PTHR22974">
    <property type="entry name" value="MIXED LINEAGE PROTEIN KINASE"/>
    <property type="match status" value="1"/>
</dbReference>
<name>A0A250XDS8_9CHLO</name>
<dbReference type="GO" id="GO:0033316">
    <property type="term" value="P:meiotic spindle assembly checkpoint signaling"/>
    <property type="evidence" value="ECO:0007669"/>
    <property type="project" value="TreeGrafter"/>
</dbReference>
<dbReference type="PROSITE" id="PS50011">
    <property type="entry name" value="PROTEIN_KINASE_DOM"/>
    <property type="match status" value="1"/>
</dbReference>
<evidence type="ECO:0000256" key="3">
    <source>
        <dbReference type="ARBA" id="ARBA00022741"/>
    </source>
</evidence>
<dbReference type="InterPro" id="IPR013212">
    <property type="entry name" value="Mad3/Bub1_I"/>
</dbReference>
<feature type="region of interest" description="Disordered" evidence="7">
    <location>
        <begin position="957"/>
        <end position="986"/>
    </location>
</feature>
<dbReference type="SUPFAM" id="SSF56112">
    <property type="entry name" value="Protein kinase-like (PK-like)"/>
    <property type="match status" value="1"/>
</dbReference>
<feature type="binding site" evidence="6">
    <location>
        <position position="1071"/>
    </location>
    <ligand>
        <name>ATP</name>
        <dbReference type="ChEBI" id="CHEBI:30616"/>
    </ligand>
</feature>
<dbReference type="Pfam" id="PF00069">
    <property type="entry name" value="Pkinase"/>
    <property type="match status" value="2"/>
</dbReference>
<dbReference type="GO" id="GO:0000776">
    <property type="term" value="C:kinetochore"/>
    <property type="evidence" value="ECO:0007669"/>
    <property type="project" value="TreeGrafter"/>
</dbReference>
<feature type="compositionally biased region" description="Low complexity" evidence="7">
    <location>
        <begin position="999"/>
        <end position="1013"/>
    </location>
</feature>